<gene>
    <name evidence="2" type="ORF">RJT34_15949</name>
</gene>
<name>A0AAN9PBW9_CLITE</name>
<dbReference type="Proteomes" id="UP001359559">
    <property type="component" value="Unassembled WGS sequence"/>
</dbReference>
<keyword evidence="1" id="KW-1133">Transmembrane helix</keyword>
<comment type="caution">
    <text evidence="2">The sequence shown here is derived from an EMBL/GenBank/DDBJ whole genome shotgun (WGS) entry which is preliminary data.</text>
</comment>
<protein>
    <submittedName>
        <fullName evidence="2">Uncharacterized protein</fullName>
    </submittedName>
</protein>
<keyword evidence="1" id="KW-0472">Membrane</keyword>
<organism evidence="2 3">
    <name type="scientific">Clitoria ternatea</name>
    <name type="common">Butterfly pea</name>
    <dbReference type="NCBI Taxonomy" id="43366"/>
    <lineage>
        <taxon>Eukaryota</taxon>
        <taxon>Viridiplantae</taxon>
        <taxon>Streptophyta</taxon>
        <taxon>Embryophyta</taxon>
        <taxon>Tracheophyta</taxon>
        <taxon>Spermatophyta</taxon>
        <taxon>Magnoliopsida</taxon>
        <taxon>eudicotyledons</taxon>
        <taxon>Gunneridae</taxon>
        <taxon>Pentapetalae</taxon>
        <taxon>rosids</taxon>
        <taxon>fabids</taxon>
        <taxon>Fabales</taxon>
        <taxon>Fabaceae</taxon>
        <taxon>Papilionoideae</taxon>
        <taxon>50 kb inversion clade</taxon>
        <taxon>NPAAA clade</taxon>
        <taxon>indigoferoid/millettioid clade</taxon>
        <taxon>Phaseoleae</taxon>
        <taxon>Clitoria</taxon>
    </lineage>
</organism>
<evidence type="ECO:0000256" key="1">
    <source>
        <dbReference type="SAM" id="Phobius"/>
    </source>
</evidence>
<evidence type="ECO:0000313" key="2">
    <source>
        <dbReference type="EMBL" id="KAK7293088.1"/>
    </source>
</evidence>
<reference evidence="2 3" key="1">
    <citation type="submission" date="2024-01" db="EMBL/GenBank/DDBJ databases">
        <title>The genomes of 5 underutilized Papilionoideae crops provide insights into root nodulation and disease resistance.</title>
        <authorList>
            <person name="Yuan L."/>
        </authorList>
    </citation>
    <scope>NUCLEOTIDE SEQUENCE [LARGE SCALE GENOMIC DNA]</scope>
    <source>
        <strain evidence="2">LY-2023</strain>
        <tissue evidence="2">Leaf</tissue>
    </source>
</reference>
<keyword evidence="3" id="KW-1185">Reference proteome</keyword>
<keyword evidence="1" id="KW-0812">Transmembrane</keyword>
<dbReference type="AlphaFoldDB" id="A0AAN9PBW9"/>
<accession>A0AAN9PBW9</accession>
<evidence type="ECO:0000313" key="3">
    <source>
        <dbReference type="Proteomes" id="UP001359559"/>
    </source>
</evidence>
<dbReference type="EMBL" id="JAYKXN010000004">
    <property type="protein sequence ID" value="KAK7293088.1"/>
    <property type="molecule type" value="Genomic_DNA"/>
</dbReference>
<sequence>MEFVRKALNHSSRSQLHLPLTNGKTDYPNFTYKQTKQPPLTRSKSGRCTPLVTLLIATCLSPSLCSLVFSFASILTLLPSLSLPLSFTVSLSAASYGFRYSEEEVAPIRSQKAIPILLLFSPSEAI</sequence>
<proteinExistence type="predicted"/>
<feature type="transmembrane region" description="Helical" evidence="1">
    <location>
        <begin position="51"/>
        <end position="75"/>
    </location>
</feature>